<evidence type="ECO:0000313" key="12">
    <source>
        <dbReference type="Proteomes" id="UP001139648"/>
    </source>
</evidence>
<evidence type="ECO:0000256" key="5">
    <source>
        <dbReference type="ARBA" id="ARBA00022692"/>
    </source>
</evidence>
<feature type="transmembrane region" description="Helical" evidence="9">
    <location>
        <begin position="284"/>
        <end position="301"/>
    </location>
</feature>
<feature type="domain" description="Glycosyltransferase RgtA/B/C/D-like" evidence="10">
    <location>
        <begin position="233"/>
        <end position="347"/>
    </location>
</feature>
<dbReference type="RefSeq" id="WP_253751746.1">
    <property type="nucleotide sequence ID" value="NZ_BAABKA010000064.1"/>
</dbReference>
<dbReference type="GO" id="GO:0016763">
    <property type="term" value="F:pentosyltransferase activity"/>
    <property type="evidence" value="ECO:0007669"/>
    <property type="project" value="TreeGrafter"/>
</dbReference>
<evidence type="ECO:0000256" key="6">
    <source>
        <dbReference type="ARBA" id="ARBA00022989"/>
    </source>
</evidence>
<dbReference type="GO" id="GO:0009103">
    <property type="term" value="P:lipopolysaccharide biosynthetic process"/>
    <property type="evidence" value="ECO:0007669"/>
    <property type="project" value="UniProtKB-ARBA"/>
</dbReference>
<evidence type="ECO:0000259" key="10">
    <source>
        <dbReference type="Pfam" id="PF13231"/>
    </source>
</evidence>
<dbReference type="PANTHER" id="PTHR33908:SF11">
    <property type="entry name" value="MEMBRANE PROTEIN"/>
    <property type="match status" value="1"/>
</dbReference>
<feature type="transmembrane region" description="Helical" evidence="9">
    <location>
        <begin position="485"/>
        <end position="505"/>
    </location>
</feature>
<evidence type="ECO:0000256" key="1">
    <source>
        <dbReference type="ARBA" id="ARBA00004651"/>
    </source>
</evidence>
<feature type="transmembrane region" description="Helical" evidence="9">
    <location>
        <begin position="259"/>
        <end position="278"/>
    </location>
</feature>
<feature type="transmembrane region" description="Helical" evidence="9">
    <location>
        <begin position="230"/>
        <end position="252"/>
    </location>
</feature>
<feature type="transmembrane region" description="Helical" evidence="9">
    <location>
        <begin position="33"/>
        <end position="56"/>
    </location>
</feature>
<keyword evidence="2" id="KW-1003">Cell membrane</keyword>
<feature type="region of interest" description="Disordered" evidence="8">
    <location>
        <begin position="65"/>
        <end position="103"/>
    </location>
</feature>
<reference evidence="11" key="1">
    <citation type="submission" date="2022-06" db="EMBL/GenBank/DDBJ databases">
        <title>Sequencing the genomes of 1000 actinobacteria strains.</title>
        <authorList>
            <person name="Klenk H.-P."/>
        </authorList>
    </citation>
    <scope>NUCLEOTIDE SEQUENCE</scope>
    <source>
        <strain evidence="11">DSM 46694</strain>
    </source>
</reference>
<dbReference type="InterPro" id="IPR038731">
    <property type="entry name" value="RgtA/B/C-like"/>
</dbReference>
<feature type="compositionally biased region" description="Gly residues" evidence="8">
    <location>
        <begin position="70"/>
        <end position="81"/>
    </location>
</feature>
<feature type="transmembrane region" description="Helical" evidence="9">
    <location>
        <begin position="547"/>
        <end position="565"/>
    </location>
</feature>
<feature type="transmembrane region" description="Helical" evidence="9">
    <location>
        <begin position="424"/>
        <end position="441"/>
    </location>
</feature>
<feature type="transmembrane region" description="Helical" evidence="9">
    <location>
        <begin position="9"/>
        <end position="27"/>
    </location>
</feature>
<keyword evidence="3" id="KW-0328">Glycosyltransferase</keyword>
<dbReference type="EMBL" id="JAMZEB010000002">
    <property type="protein sequence ID" value="MCP2361830.1"/>
    <property type="molecule type" value="Genomic_DNA"/>
</dbReference>
<keyword evidence="6 9" id="KW-1133">Transmembrane helix</keyword>
<feature type="transmembrane region" description="Helical" evidence="9">
    <location>
        <begin position="577"/>
        <end position="596"/>
    </location>
</feature>
<evidence type="ECO:0000256" key="7">
    <source>
        <dbReference type="ARBA" id="ARBA00023136"/>
    </source>
</evidence>
<evidence type="ECO:0000256" key="8">
    <source>
        <dbReference type="SAM" id="MobiDB-lite"/>
    </source>
</evidence>
<dbReference type="GO" id="GO:0005886">
    <property type="term" value="C:plasma membrane"/>
    <property type="evidence" value="ECO:0007669"/>
    <property type="project" value="UniProtKB-SubCell"/>
</dbReference>
<feature type="transmembrane region" description="Helical" evidence="9">
    <location>
        <begin position="388"/>
        <end position="412"/>
    </location>
</feature>
<proteinExistence type="predicted"/>
<gene>
    <name evidence="11" type="ORF">HD597_008850</name>
</gene>
<keyword evidence="7 9" id="KW-0472">Membrane</keyword>
<evidence type="ECO:0000256" key="9">
    <source>
        <dbReference type="SAM" id="Phobius"/>
    </source>
</evidence>
<evidence type="ECO:0000313" key="11">
    <source>
        <dbReference type="EMBL" id="MCP2361830.1"/>
    </source>
</evidence>
<comment type="caution">
    <text evidence="11">The sequence shown here is derived from an EMBL/GenBank/DDBJ whole genome shotgun (WGS) entry which is preliminary data.</text>
</comment>
<keyword evidence="5 9" id="KW-0812">Transmembrane</keyword>
<dbReference type="Proteomes" id="UP001139648">
    <property type="component" value="Unassembled WGS sequence"/>
</dbReference>
<evidence type="ECO:0000256" key="2">
    <source>
        <dbReference type="ARBA" id="ARBA00022475"/>
    </source>
</evidence>
<organism evidence="11 12">
    <name type="scientific">Nonomuraea thailandensis</name>
    <dbReference type="NCBI Taxonomy" id="1188745"/>
    <lineage>
        <taxon>Bacteria</taxon>
        <taxon>Bacillati</taxon>
        <taxon>Actinomycetota</taxon>
        <taxon>Actinomycetes</taxon>
        <taxon>Streptosporangiales</taxon>
        <taxon>Streptosporangiaceae</taxon>
        <taxon>Nonomuraea</taxon>
    </lineage>
</organism>
<evidence type="ECO:0000256" key="4">
    <source>
        <dbReference type="ARBA" id="ARBA00022679"/>
    </source>
</evidence>
<comment type="subcellular location">
    <subcellularLocation>
        <location evidence="1">Cell membrane</location>
        <topology evidence="1">Multi-pass membrane protein</topology>
    </subcellularLocation>
</comment>
<keyword evidence="4" id="KW-0808">Transferase</keyword>
<feature type="transmembrane region" description="Helical" evidence="9">
    <location>
        <begin position="137"/>
        <end position="154"/>
    </location>
</feature>
<dbReference type="AlphaFoldDB" id="A0A9X2GPV7"/>
<feature type="transmembrane region" description="Helical" evidence="9">
    <location>
        <begin position="517"/>
        <end position="535"/>
    </location>
</feature>
<dbReference type="InterPro" id="IPR050297">
    <property type="entry name" value="LipidA_mod_glycosyltrf_83"/>
</dbReference>
<feature type="transmembrane region" description="Helical" evidence="9">
    <location>
        <begin position="358"/>
        <end position="376"/>
    </location>
</feature>
<dbReference type="PANTHER" id="PTHR33908">
    <property type="entry name" value="MANNOSYLTRANSFERASE YKCB-RELATED"/>
    <property type="match status" value="1"/>
</dbReference>
<keyword evidence="12" id="KW-1185">Reference proteome</keyword>
<accession>A0A9X2GPV7</accession>
<feature type="compositionally biased region" description="Gly residues" evidence="8">
    <location>
        <begin position="91"/>
        <end position="103"/>
    </location>
</feature>
<name>A0A9X2GPV7_9ACTN</name>
<evidence type="ECO:0000256" key="3">
    <source>
        <dbReference type="ARBA" id="ARBA00022676"/>
    </source>
</evidence>
<sequence>MELDRPGRVLATLSVLPALAVAGWLLAGLPLLLLGWFAPLPATLLGVPLAALLCWLGARGLGESPTHGGTTRGGAASGGTTRGDTTRDGVASGGAASGGTASGGAAGGGAAGGVARAVVSRAAGGVLGRVRAATWQVAGVVGVAAASGAFNAIMHSEQIAVRRDPATYTQYAAWIAAHGGLPVPAQAEAFGGADPALVFKSVGFYDVDGAVVPQFMPGSPMLFAIGHWLGAPYVVPAVLGALAVLAVAGVVARLAGPRWATVGAVAFAVSLPILYTSRTTFSEIPSLILLFGGLALAYDALARRERGRALLAGLVFGLAVLVRVDGLRDVLPVLAFAGLLIAMRRFRRPEGVVGPPLLMGLVAGAGMGMLAAYLVARPYLSYLSGSVRPLLFVCAGVLVLTAAGTALAPALARIRLPEWAPRTGAVLVVLLMAALYARPWVQTVTRIPVSDDDRRTAEMIMQIQRANGLPVDGTRLYFEDSLRWVVWYVGAPAVLLATIAAALLVRRLLRDGSSFEWLLPLALVGWTTVTTLLRPEITPDHPWAARRLVPVVIPGMILLASYGLARLRRLTDRHGPRVLKWGMAAAVVLVLVPPAVTSIGTAFTPVERGEAAAVQAMCARIPADASVLTVERVTGDRFVQVVRGMCGRPAAQVARPDGADLATEAEVRRLAERVRAAGRVPVVLGAEQGQVSPYGAASQVLGLVTRQDERSLTEAPDGTWSLRMNVWMAVA</sequence>
<protein>
    <recommendedName>
        <fullName evidence="10">Glycosyltransferase RgtA/B/C/D-like domain-containing protein</fullName>
    </recommendedName>
</protein>
<dbReference type="Pfam" id="PF13231">
    <property type="entry name" value="PMT_2"/>
    <property type="match status" value="1"/>
</dbReference>